<name>A0A381YGW6_9ZZZZ</name>
<evidence type="ECO:0000256" key="4">
    <source>
        <dbReference type="ARBA" id="ARBA00023136"/>
    </source>
</evidence>
<accession>A0A381YGW6</accession>
<evidence type="ECO:0008006" key="7">
    <source>
        <dbReference type="Google" id="ProtNLM"/>
    </source>
</evidence>
<feature type="transmembrane region" description="Helical" evidence="5">
    <location>
        <begin position="219"/>
        <end position="241"/>
    </location>
</feature>
<evidence type="ECO:0000256" key="1">
    <source>
        <dbReference type="ARBA" id="ARBA00004141"/>
    </source>
</evidence>
<dbReference type="InterPro" id="IPR002293">
    <property type="entry name" value="AA/rel_permease1"/>
</dbReference>
<reference evidence="6" key="1">
    <citation type="submission" date="2018-05" db="EMBL/GenBank/DDBJ databases">
        <authorList>
            <person name="Lanie J.A."/>
            <person name="Ng W.-L."/>
            <person name="Kazmierczak K.M."/>
            <person name="Andrzejewski T.M."/>
            <person name="Davidsen T.M."/>
            <person name="Wayne K.J."/>
            <person name="Tettelin H."/>
            <person name="Glass J.I."/>
            <person name="Rusch D."/>
            <person name="Podicherti R."/>
            <person name="Tsui H.-C.T."/>
            <person name="Winkler M.E."/>
        </authorList>
    </citation>
    <scope>NUCLEOTIDE SEQUENCE</scope>
</reference>
<evidence type="ECO:0000256" key="3">
    <source>
        <dbReference type="ARBA" id="ARBA00022989"/>
    </source>
</evidence>
<keyword evidence="3 5" id="KW-1133">Transmembrane helix</keyword>
<feature type="transmembrane region" description="Helical" evidence="5">
    <location>
        <begin position="76"/>
        <end position="98"/>
    </location>
</feature>
<keyword evidence="4 5" id="KW-0472">Membrane</keyword>
<feature type="transmembrane region" description="Helical" evidence="5">
    <location>
        <begin position="181"/>
        <end position="199"/>
    </location>
</feature>
<gene>
    <name evidence="6" type="ORF">METZ01_LOCUS128511</name>
</gene>
<dbReference type="GO" id="GO:0015179">
    <property type="term" value="F:L-amino acid transmembrane transporter activity"/>
    <property type="evidence" value="ECO:0007669"/>
    <property type="project" value="TreeGrafter"/>
</dbReference>
<evidence type="ECO:0000256" key="5">
    <source>
        <dbReference type="SAM" id="Phobius"/>
    </source>
</evidence>
<dbReference type="PANTHER" id="PTHR11785">
    <property type="entry name" value="AMINO ACID TRANSPORTER"/>
    <property type="match status" value="1"/>
</dbReference>
<evidence type="ECO:0000313" key="6">
    <source>
        <dbReference type="EMBL" id="SVA75657.1"/>
    </source>
</evidence>
<dbReference type="AlphaFoldDB" id="A0A381YGW6"/>
<feature type="transmembrane region" description="Helical" evidence="5">
    <location>
        <begin position="355"/>
        <end position="377"/>
    </location>
</feature>
<proteinExistence type="predicted"/>
<feature type="transmembrane region" description="Helical" evidence="5">
    <location>
        <begin position="31"/>
        <end position="55"/>
    </location>
</feature>
<dbReference type="Gene3D" id="1.20.1740.10">
    <property type="entry name" value="Amino acid/polyamine transporter I"/>
    <property type="match status" value="1"/>
</dbReference>
<feature type="transmembrane region" description="Helical" evidence="5">
    <location>
        <begin position="389"/>
        <end position="411"/>
    </location>
</feature>
<feature type="transmembrane region" description="Helical" evidence="5">
    <location>
        <begin position="142"/>
        <end position="161"/>
    </location>
</feature>
<dbReference type="EMBL" id="UINC01018092">
    <property type="protein sequence ID" value="SVA75657.1"/>
    <property type="molecule type" value="Genomic_DNA"/>
</dbReference>
<feature type="transmembrane region" description="Helical" evidence="5">
    <location>
        <begin position="318"/>
        <end position="349"/>
    </location>
</feature>
<dbReference type="GO" id="GO:0016020">
    <property type="term" value="C:membrane"/>
    <property type="evidence" value="ECO:0007669"/>
    <property type="project" value="UniProtKB-SubCell"/>
</dbReference>
<comment type="subcellular location">
    <subcellularLocation>
        <location evidence="1">Membrane</location>
        <topology evidence="1">Multi-pass membrane protein</topology>
    </subcellularLocation>
</comment>
<dbReference type="Pfam" id="PF13520">
    <property type="entry name" value="AA_permease_2"/>
    <property type="match status" value="1"/>
</dbReference>
<feature type="transmembrane region" description="Helical" evidence="5">
    <location>
        <begin position="104"/>
        <end position="130"/>
    </location>
</feature>
<evidence type="ECO:0000256" key="2">
    <source>
        <dbReference type="ARBA" id="ARBA00022692"/>
    </source>
</evidence>
<feature type="transmembrane region" description="Helical" evidence="5">
    <location>
        <begin position="273"/>
        <end position="297"/>
    </location>
</feature>
<organism evidence="6">
    <name type="scientific">marine metagenome</name>
    <dbReference type="NCBI Taxonomy" id="408172"/>
    <lineage>
        <taxon>unclassified sequences</taxon>
        <taxon>metagenomes</taxon>
        <taxon>ecological metagenomes</taxon>
    </lineage>
</organism>
<dbReference type="PANTHER" id="PTHR11785:SF512">
    <property type="entry name" value="SOBREMESA, ISOFORM B"/>
    <property type="match status" value="1"/>
</dbReference>
<protein>
    <recommendedName>
        <fullName evidence="7">Amino acid permease/ SLC12A domain-containing protein</fullName>
    </recommendedName>
</protein>
<keyword evidence="2 5" id="KW-0812">Transmembrane</keyword>
<sequence length="439" mass="46757">MAVVAGDMMGSGIFYTPQELAPIAQATWQIYLFWGLCGVITLTGVMTVGQLGAALPRSGADYHIIREGFGELLGFVKLWQNVWVSGPGSVAAVAILFGKFCSDILASTISLSPVAWGVVAILVFTGINLLGVEWGGRTQIALTIIKISALLILVVGSLFLVEGAHSTSTANMAVGNSSEGIWGFFRLIGLGVGAVLFTYDGWVDIMHAAGEVEDPKKNLPLGLTLGVVLITTVYLLTNYAYLRVVPLHEMAGSESLAAIVVAEKTFGSAGGKFISLLMMISILGALGGLIMTFPRLLYAAGVQYREEAKRGGMVGRLFQFLATVSSGSQAPSGAILMSCVTAILALVFFQSFSRIVNFFVVPNHLFNILLVAAVFKFAQGNDGEKFKPFGFPIIPVIYIVTIAGFLISALVYRPGDTLMGVALSATGVPVYYWLERRKT</sequence>
<dbReference type="PIRSF" id="PIRSF006060">
    <property type="entry name" value="AA_transporter"/>
    <property type="match status" value="1"/>
</dbReference>
<dbReference type="InterPro" id="IPR050598">
    <property type="entry name" value="AminoAcid_Transporter"/>
</dbReference>